<dbReference type="PROSITE" id="PS51352">
    <property type="entry name" value="THIOREDOXIN_2"/>
    <property type="match status" value="1"/>
</dbReference>
<keyword evidence="6" id="KW-0472">Membrane</keyword>
<feature type="transmembrane region" description="Helical" evidence="6">
    <location>
        <begin position="12"/>
        <end position="31"/>
    </location>
</feature>
<dbReference type="Proteomes" id="UP000618754">
    <property type="component" value="Unassembled WGS sequence"/>
</dbReference>
<accession>A0ABR7X420</accession>
<sequence>MKINKISESGVNQVLGIVQIVFMILLLAYVYNLNTQLTRINKKLSAISNTGTKTPGTIKINPDSRSPTMGTGTATVTMTIFSDFECSFCKVFATDIFPRLKKQYVDKGLMQVNFRHLPLAIHKNALMAAEASACINEQGKFWDLHDYLFKNQEKLNNNLINNWASDNNIDTAKLAGCIINHTYKTKVDKDIDEANSAGIQGTPAIIINGRMVMGAKPFEYFAEVIDKEIAKTPGRTAAETCN</sequence>
<dbReference type="SUPFAM" id="SSF52833">
    <property type="entry name" value="Thioredoxin-like"/>
    <property type="match status" value="1"/>
</dbReference>
<feature type="domain" description="Thioredoxin" evidence="7">
    <location>
        <begin position="38"/>
        <end position="230"/>
    </location>
</feature>
<keyword evidence="3" id="KW-0560">Oxidoreductase</keyword>
<evidence type="ECO:0000313" key="9">
    <source>
        <dbReference type="Proteomes" id="UP000618754"/>
    </source>
</evidence>
<protein>
    <submittedName>
        <fullName evidence="8">Thioredoxin domain-containing protein</fullName>
    </submittedName>
</protein>
<evidence type="ECO:0000256" key="5">
    <source>
        <dbReference type="ARBA" id="ARBA00023284"/>
    </source>
</evidence>
<evidence type="ECO:0000313" key="8">
    <source>
        <dbReference type="EMBL" id="MBD1385328.1"/>
    </source>
</evidence>
<proteinExistence type="inferred from homology"/>
<dbReference type="Pfam" id="PF13462">
    <property type="entry name" value="Thioredoxin_4"/>
    <property type="match status" value="1"/>
</dbReference>
<keyword evidence="2" id="KW-0732">Signal</keyword>
<dbReference type="PANTHER" id="PTHR13887">
    <property type="entry name" value="GLUTATHIONE S-TRANSFERASE KAPPA"/>
    <property type="match status" value="1"/>
</dbReference>
<dbReference type="InterPro" id="IPR012336">
    <property type="entry name" value="Thioredoxin-like_fold"/>
</dbReference>
<keyword evidence="6" id="KW-0812">Transmembrane</keyword>
<keyword evidence="5" id="KW-0676">Redox-active center</keyword>
<dbReference type="Gene3D" id="3.40.30.10">
    <property type="entry name" value="Glutaredoxin"/>
    <property type="match status" value="1"/>
</dbReference>
<gene>
    <name evidence="8" type="ORF">IDJ75_08570</name>
</gene>
<dbReference type="RefSeq" id="WP_191175209.1">
    <property type="nucleotide sequence ID" value="NZ_JACWMW010000002.1"/>
</dbReference>
<comment type="caution">
    <text evidence="8">The sequence shown here is derived from an EMBL/GenBank/DDBJ whole genome shotgun (WGS) entry which is preliminary data.</text>
</comment>
<organism evidence="8 9">
    <name type="scientific">Mucilaginibacter rigui</name>
    <dbReference type="NCBI Taxonomy" id="534635"/>
    <lineage>
        <taxon>Bacteria</taxon>
        <taxon>Pseudomonadati</taxon>
        <taxon>Bacteroidota</taxon>
        <taxon>Sphingobacteriia</taxon>
        <taxon>Sphingobacteriales</taxon>
        <taxon>Sphingobacteriaceae</taxon>
        <taxon>Mucilaginibacter</taxon>
    </lineage>
</organism>
<evidence type="ECO:0000259" key="7">
    <source>
        <dbReference type="PROSITE" id="PS51352"/>
    </source>
</evidence>
<dbReference type="PANTHER" id="PTHR13887:SF14">
    <property type="entry name" value="DISULFIDE BOND FORMATION PROTEIN D"/>
    <property type="match status" value="1"/>
</dbReference>
<keyword evidence="9" id="KW-1185">Reference proteome</keyword>
<dbReference type="EMBL" id="JACWMW010000002">
    <property type="protein sequence ID" value="MBD1385328.1"/>
    <property type="molecule type" value="Genomic_DNA"/>
</dbReference>
<evidence type="ECO:0000256" key="6">
    <source>
        <dbReference type="SAM" id="Phobius"/>
    </source>
</evidence>
<evidence type="ECO:0000256" key="1">
    <source>
        <dbReference type="ARBA" id="ARBA00005791"/>
    </source>
</evidence>
<dbReference type="InterPro" id="IPR013766">
    <property type="entry name" value="Thioredoxin_domain"/>
</dbReference>
<name>A0ABR7X420_9SPHI</name>
<evidence type="ECO:0000256" key="4">
    <source>
        <dbReference type="ARBA" id="ARBA00023157"/>
    </source>
</evidence>
<dbReference type="InterPro" id="IPR036249">
    <property type="entry name" value="Thioredoxin-like_sf"/>
</dbReference>
<comment type="similarity">
    <text evidence="1">Belongs to the thioredoxin family. DsbA subfamily.</text>
</comment>
<evidence type="ECO:0000256" key="3">
    <source>
        <dbReference type="ARBA" id="ARBA00023002"/>
    </source>
</evidence>
<keyword evidence="6" id="KW-1133">Transmembrane helix</keyword>
<keyword evidence="4" id="KW-1015">Disulfide bond</keyword>
<dbReference type="CDD" id="cd02972">
    <property type="entry name" value="DsbA_family"/>
    <property type="match status" value="1"/>
</dbReference>
<evidence type="ECO:0000256" key="2">
    <source>
        <dbReference type="ARBA" id="ARBA00022729"/>
    </source>
</evidence>
<reference evidence="8 9" key="1">
    <citation type="submission" date="2020-09" db="EMBL/GenBank/DDBJ databases">
        <title>Novel species of Mucilaginibacter isolated from a glacier on the Tibetan Plateau.</title>
        <authorList>
            <person name="Liu Q."/>
            <person name="Xin Y.-H."/>
        </authorList>
    </citation>
    <scope>NUCLEOTIDE SEQUENCE [LARGE SCALE GENOMIC DNA]</scope>
    <source>
        <strain evidence="8 9">CGMCC 1.13878</strain>
    </source>
</reference>